<dbReference type="Gene3D" id="3.40.1190.20">
    <property type="match status" value="1"/>
</dbReference>
<evidence type="ECO:0000259" key="3">
    <source>
        <dbReference type="Pfam" id="PF00294"/>
    </source>
</evidence>
<reference evidence="4" key="1">
    <citation type="submission" date="2020-08" db="EMBL/GenBank/DDBJ databases">
        <title>Genome public.</title>
        <authorList>
            <person name="Liu C."/>
            <person name="Sun Q."/>
        </authorList>
    </citation>
    <scope>NUCLEOTIDE SEQUENCE</scope>
    <source>
        <strain evidence="4">BX8</strain>
    </source>
</reference>
<evidence type="ECO:0000256" key="2">
    <source>
        <dbReference type="ARBA" id="ARBA00022777"/>
    </source>
</evidence>
<comment type="caution">
    <text evidence="4">The sequence shown here is derived from an EMBL/GenBank/DDBJ whole genome shotgun (WGS) entry which is preliminary data.</text>
</comment>
<dbReference type="InterPro" id="IPR029056">
    <property type="entry name" value="Ribokinase-like"/>
</dbReference>
<dbReference type="AlphaFoldDB" id="A0A923I8X4"/>
<dbReference type="PANTHER" id="PTHR10584">
    <property type="entry name" value="SUGAR KINASE"/>
    <property type="match status" value="1"/>
</dbReference>
<evidence type="ECO:0000313" key="4">
    <source>
        <dbReference type="EMBL" id="MBC5582034.1"/>
    </source>
</evidence>
<dbReference type="PANTHER" id="PTHR10584:SF166">
    <property type="entry name" value="RIBOKINASE"/>
    <property type="match status" value="1"/>
</dbReference>
<dbReference type="PRINTS" id="PR00990">
    <property type="entry name" value="RIBOKINASE"/>
</dbReference>
<evidence type="ECO:0000313" key="5">
    <source>
        <dbReference type="Proteomes" id="UP000659630"/>
    </source>
</evidence>
<dbReference type="GO" id="GO:0006796">
    <property type="term" value="P:phosphate-containing compound metabolic process"/>
    <property type="evidence" value="ECO:0007669"/>
    <property type="project" value="UniProtKB-ARBA"/>
</dbReference>
<sequence length="295" mass="31064">MKLLSFGSLNLDQVYRVRQFARPGESVRARETQTFCGGKGLNLSIAAAAAGCEVWHAGKVGPDGAMLIERLIRSGVDTTLISTGGTVSGHAIIQVNDAGENQILIAPGANGEITPQECEAAVRGFSAGDWLALQNETSCLPELLRLGKEQGMTVALIPSPVDGELEAADLSAVSYFIMSRYDGSALTGRQAPDEICGELLRRFPAAHVVLNLGAQGSLYCTAHQTVHQHAYPSQIVDPTGAGDIFAGYFIARMAAGEKPGRALRSAAKAAALSTAHLGACEYVPTPLEVENAYRL</sequence>
<dbReference type="GO" id="GO:0005829">
    <property type="term" value="C:cytosol"/>
    <property type="evidence" value="ECO:0007669"/>
    <property type="project" value="TreeGrafter"/>
</dbReference>
<dbReference type="GO" id="GO:0016301">
    <property type="term" value="F:kinase activity"/>
    <property type="evidence" value="ECO:0007669"/>
    <property type="project" value="UniProtKB-KW"/>
</dbReference>
<keyword evidence="1" id="KW-0808">Transferase</keyword>
<dbReference type="InterPro" id="IPR002139">
    <property type="entry name" value="Ribo/fructo_kinase"/>
</dbReference>
<evidence type="ECO:0000256" key="1">
    <source>
        <dbReference type="ARBA" id="ARBA00022679"/>
    </source>
</evidence>
<name>A0A923I8X4_9FIRM</name>
<dbReference type="RefSeq" id="WP_186888396.1">
    <property type="nucleotide sequence ID" value="NZ_JACONZ010000004.1"/>
</dbReference>
<organism evidence="4 5">
    <name type="scientific">Anaerofilum hominis</name>
    <dbReference type="NCBI Taxonomy" id="2763016"/>
    <lineage>
        <taxon>Bacteria</taxon>
        <taxon>Bacillati</taxon>
        <taxon>Bacillota</taxon>
        <taxon>Clostridia</taxon>
        <taxon>Eubacteriales</taxon>
        <taxon>Oscillospiraceae</taxon>
        <taxon>Anaerofilum</taxon>
    </lineage>
</organism>
<proteinExistence type="predicted"/>
<accession>A0A923I8X4</accession>
<protein>
    <submittedName>
        <fullName evidence="4">Ribokinase</fullName>
    </submittedName>
</protein>
<dbReference type="EMBL" id="JACONZ010000004">
    <property type="protein sequence ID" value="MBC5582034.1"/>
    <property type="molecule type" value="Genomic_DNA"/>
</dbReference>
<dbReference type="SUPFAM" id="SSF53613">
    <property type="entry name" value="Ribokinase-like"/>
    <property type="match status" value="1"/>
</dbReference>
<feature type="domain" description="Carbohydrate kinase PfkB" evidence="3">
    <location>
        <begin position="2"/>
        <end position="285"/>
    </location>
</feature>
<keyword evidence="5" id="KW-1185">Reference proteome</keyword>
<dbReference type="Proteomes" id="UP000659630">
    <property type="component" value="Unassembled WGS sequence"/>
</dbReference>
<keyword evidence="2" id="KW-0418">Kinase</keyword>
<gene>
    <name evidence="4" type="ORF">H8S23_11005</name>
</gene>
<dbReference type="Pfam" id="PF00294">
    <property type="entry name" value="PfkB"/>
    <property type="match status" value="1"/>
</dbReference>
<dbReference type="InterPro" id="IPR011611">
    <property type="entry name" value="PfkB_dom"/>
</dbReference>